<gene>
    <name evidence="2" type="ORF">IV203_015919</name>
</gene>
<sequence length="152" mass="16175">MNGRRGHRNIFPTSLSSMFGFLLLVAIFAVYTTTSSTTTSNVVVAFTSTSTNPTNTQRVAKPTCGASTTSSIIRPIPFPFTNCKTSSSLSSSFTSTMLHLKIPVDNKDDDKSNQTSKGIKINPGAFKGAAYAGSIVIAVFLPVAFLIWAALK</sequence>
<keyword evidence="1" id="KW-0812">Transmembrane</keyword>
<keyword evidence="1" id="KW-0472">Membrane</keyword>
<dbReference type="OrthoDB" id="10608403at2759"/>
<dbReference type="Proteomes" id="UP000693970">
    <property type="component" value="Unassembled WGS sequence"/>
</dbReference>
<reference evidence="2" key="1">
    <citation type="journal article" date="2021" name="Sci. Rep.">
        <title>Diploid genomic architecture of Nitzschia inconspicua, an elite biomass production diatom.</title>
        <authorList>
            <person name="Oliver A."/>
            <person name="Podell S."/>
            <person name="Pinowska A."/>
            <person name="Traller J.C."/>
            <person name="Smith S.R."/>
            <person name="McClure R."/>
            <person name="Beliaev A."/>
            <person name="Bohutskyi P."/>
            <person name="Hill E.A."/>
            <person name="Rabines A."/>
            <person name="Zheng H."/>
            <person name="Allen L.Z."/>
            <person name="Kuo A."/>
            <person name="Grigoriev I.V."/>
            <person name="Allen A.E."/>
            <person name="Hazlebeck D."/>
            <person name="Allen E.E."/>
        </authorList>
    </citation>
    <scope>NUCLEOTIDE SEQUENCE</scope>
    <source>
        <strain evidence="2">Hildebrandi</strain>
    </source>
</reference>
<protein>
    <submittedName>
        <fullName evidence="2">Uncharacterized protein</fullName>
    </submittedName>
</protein>
<keyword evidence="3" id="KW-1185">Reference proteome</keyword>
<feature type="transmembrane region" description="Helical" evidence="1">
    <location>
        <begin position="129"/>
        <end position="151"/>
    </location>
</feature>
<evidence type="ECO:0000313" key="3">
    <source>
        <dbReference type="Proteomes" id="UP000693970"/>
    </source>
</evidence>
<accession>A0A9K3LBE4</accession>
<proteinExistence type="predicted"/>
<name>A0A9K3LBE4_9STRA</name>
<dbReference type="AlphaFoldDB" id="A0A9K3LBE4"/>
<evidence type="ECO:0000256" key="1">
    <source>
        <dbReference type="SAM" id="Phobius"/>
    </source>
</evidence>
<reference evidence="2" key="2">
    <citation type="submission" date="2021-04" db="EMBL/GenBank/DDBJ databases">
        <authorList>
            <person name="Podell S."/>
        </authorList>
    </citation>
    <scope>NUCLEOTIDE SEQUENCE</scope>
    <source>
        <strain evidence="2">Hildebrandi</strain>
    </source>
</reference>
<comment type="caution">
    <text evidence="2">The sequence shown here is derived from an EMBL/GenBank/DDBJ whole genome shotgun (WGS) entry which is preliminary data.</text>
</comment>
<keyword evidence="1" id="KW-1133">Transmembrane helix</keyword>
<dbReference type="EMBL" id="JAGRRH010000014">
    <property type="protein sequence ID" value="KAG7359330.1"/>
    <property type="molecule type" value="Genomic_DNA"/>
</dbReference>
<organism evidence="2 3">
    <name type="scientific">Nitzschia inconspicua</name>
    <dbReference type="NCBI Taxonomy" id="303405"/>
    <lineage>
        <taxon>Eukaryota</taxon>
        <taxon>Sar</taxon>
        <taxon>Stramenopiles</taxon>
        <taxon>Ochrophyta</taxon>
        <taxon>Bacillariophyta</taxon>
        <taxon>Bacillariophyceae</taxon>
        <taxon>Bacillariophycidae</taxon>
        <taxon>Bacillariales</taxon>
        <taxon>Bacillariaceae</taxon>
        <taxon>Nitzschia</taxon>
    </lineage>
</organism>
<evidence type="ECO:0000313" key="2">
    <source>
        <dbReference type="EMBL" id="KAG7359330.1"/>
    </source>
</evidence>
<feature type="transmembrane region" description="Helical" evidence="1">
    <location>
        <begin position="12"/>
        <end position="31"/>
    </location>
</feature>